<feature type="compositionally biased region" description="Acidic residues" evidence="1">
    <location>
        <begin position="467"/>
        <end position="494"/>
    </location>
</feature>
<feature type="compositionally biased region" description="Basic and acidic residues" evidence="1">
    <location>
        <begin position="495"/>
        <end position="507"/>
    </location>
</feature>
<feature type="domain" description="F-box" evidence="2">
    <location>
        <begin position="5"/>
        <end position="50"/>
    </location>
</feature>
<keyword evidence="4" id="KW-1185">Reference proteome</keyword>
<organism evidence="3 4">
    <name type="scientific">Monilinia fructicola</name>
    <name type="common">Brown rot fungus</name>
    <name type="synonym">Ciboria fructicola</name>
    <dbReference type="NCBI Taxonomy" id="38448"/>
    <lineage>
        <taxon>Eukaryota</taxon>
        <taxon>Fungi</taxon>
        <taxon>Dikarya</taxon>
        <taxon>Ascomycota</taxon>
        <taxon>Pezizomycotina</taxon>
        <taxon>Leotiomycetes</taxon>
        <taxon>Helotiales</taxon>
        <taxon>Sclerotiniaceae</taxon>
        <taxon>Monilinia</taxon>
    </lineage>
</organism>
<comment type="caution">
    <text evidence="3">The sequence shown here is derived from an EMBL/GenBank/DDBJ whole genome shotgun (WGS) entry which is preliminary data.</text>
</comment>
<dbReference type="Proteomes" id="UP000322873">
    <property type="component" value="Unassembled WGS sequence"/>
</dbReference>
<feature type="compositionally biased region" description="Basic and acidic residues" evidence="1">
    <location>
        <begin position="327"/>
        <end position="346"/>
    </location>
</feature>
<dbReference type="InterPro" id="IPR001810">
    <property type="entry name" value="F-box_dom"/>
</dbReference>
<accession>A0A5M9JMT6</accession>
<dbReference type="AlphaFoldDB" id="A0A5M9JMT6"/>
<dbReference type="PROSITE" id="PS50181">
    <property type="entry name" value="FBOX"/>
    <property type="match status" value="1"/>
</dbReference>
<evidence type="ECO:0000256" key="1">
    <source>
        <dbReference type="SAM" id="MobiDB-lite"/>
    </source>
</evidence>
<dbReference type="EMBL" id="VICG01000007">
    <property type="protein sequence ID" value="KAA8570571.1"/>
    <property type="molecule type" value="Genomic_DNA"/>
</dbReference>
<gene>
    <name evidence="3" type="ORF">EYC84_002833</name>
</gene>
<dbReference type="VEuPathDB" id="FungiDB:MFRU_031g00150"/>
<proteinExistence type="predicted"/>
<evidence type="ECO:0000313" key="4">
    <source>
        <dbReference type="Proteomes" id="UP000322873"/>
    </source>
</evidence>
<dbReference type="SUPFAM" id="SSF81383">
    <property type="entry name" value="F-box domain"/>
    <property type="match status" value="1"/>
</dbReference>
<evidence type="ECO:0000313" key="3">
    <source>
        <dbReference type="EMBL" id="KAA8570571.1"/>
    </source>
</evidence>
<sequence length="934" mass="103522">MFDEKKGGLGLPSECESAILRYLSTPDLLSLSLVSKHFRDISAAEIYRSFHIFFPDDDDPKNDNIVDSLAAGLDTFVTSDYNYCQYLREIILEALSGGPKSEQAYRSYTFDTTCGKFMNTMMALTLRKAKALETFKWDIRVELSREVFKELHRINALQNFHVRMQKGSSLCDPPKNSGPVPSSYNSPTFSPPPVINGISRTISGFKNLKSLAVLDMDDLNYLSEIQTCIKNSSTTLTSLKLSFSEDLAYKSREKSEMVVLGADDTESEDEFVQSLQVPSALQLSNPDPTLTDTWNTTKAMQRKKEKKAQEAALGEIFGIKPSDRKAGANYNHLKEGKPEKEPRGEKISSTLHKIYLNWKDEIGKHMAEHESEMSEEVEKTVFALIANTMDVLVAISSGDSKGIHTQTSNASVSDMIGVNGNEFESSSTAIPTDEDTTTELYRSHDKPSPIAKGTGKASKKGYKPEDIMDPDDIDVEEPEIGDLIEDLEIGEVDATEPKPTDETTPKEEIEDQPASETFDNTITPKLVRYSEVGSAEKVGQTSEQINFQGKTKETGTPITCANERMCEYIQRTRGLALKNLSLYLIPLKPFVLSKAIDIRVLESITLLDVGPQLLFWSILAQENRLAPLPLHKIYTDNVSLIFLKFVGELAKVEELLMLGRKPILEVEPAILDQKPVTMEQIRTLVLKKHVSTLRVLSINHAATPYKDALTPWDLTPKTAVLLCRKAKKLEELAAVMSAPVVHIINQNLSGLKNLRALDIIRFRSDDSCSWAQQEFKKFIVDSIAHYPDCKLEYIAVKGLVMRVYHRVKCCTLPKFGKSSIVKGKDKSDIQVADHAAAIQSGSGNGSVSTAQAKGLEGTTFIDVLSETGSPIQGQELNAVEGASSASEDENEYEEGFGEKGIKSLGLKIENVDGFLGHEVVGVRIFEKDVVWQSL</sequence>
<evidence type="ECO:0000259" key="2">
    <source>
        <dbReference type="PROSITE" id="PS50181"/>
    </source>
</evidence>
<dbReference type="SMART" id="SM00256">
    <property type="entry name" value="FBOX"/>
    <property type="match status" value="1"/>
</dbReference>
<dbReference type="Gene3D" id="1.20.1280.50">
    <property type="match status" value="1"/>
</dbReference>
<feature type="region of interest" description="Disordered" evidence="1">
    <location>
        <begin position="327"/>
        <end position="348"/>
    </location>
</feature>
<dbReference type="InterPro" id="IPR036047">
    <property type="entry name" value="F-box-like_dom_sf"/>
</dbReference>
<feature type="region of interest" description="Disordered" evidence="1">
    <location>
        <begin position="416"/>
        <end position="522"/>
    </location>
</feature>
<reference evidence="3 4" key="1">
    <citation type="submission" date="2019-06" db="EMBL/GenBank/DDBJ databases">
        <title>Genome Sequence of the Brown Rot Fungal Pathogen Monilinia fructicola.</title>
        <authorList>
            <person name="De Miccolis Angelini R.M."/>
            <person name="Landi L."/>
            <person name="Abate D."/>
            <person name="Pollastro S."/>
            <person name="Romanazzi G."/>
            <person name="Faretra F."/>
        </authorList>
    </citation>
    <scope>NUCLEOTIDE SEQUENCE [LARGE SCALE GENOMIC DNA]</scope>
    <source>
        <strain evidence="3 4">Mfrc123</strain>
    </source>
</reference>
<dbReference type="Pfam" id="PF12937">
    <property type="entry name" value="F-box-like"/>
    <property type="match status" value="1"/>
</dbReference>
<name>A0A5M9JMT6_MONFR</name>
<protein>
    <recommendedName>
        <fullName evidence="2">F-box domain-containing protein</fullName>
    </recommendedName>
</protein>